<comment type="similarity">
    <text evidence="2 10">Belongs to the TonB family.</text>
</comment>
<dbReference type="GO" id="GO:0015031">
    <property type="term" value="P:protein transport"/>
    <property type="evidence" value="ECO:0007669"/>
    <property type="project" value="UniProtKB-UniRule"/>
</dbReference>
<evidence type="ECO:0000256" key="1">
    <source>
        <dbReference type="ARBA" id="ARBA00004383"/>
    </source>
</evidence>
<keyword evidence="14" id="KW-1185">Reference proteome</keyword>
<keyword evidence="3 10" id="KW-0813">Transport</keyword>
<keyword evidence="8" id="KW-1133">Transmembrane helix</keyword>
<dbReference type="EMBL" id="QDKH01000011">
    <property type="protein sequence ID" value="PWC15384.1"/>
    <property type="molecule type" value="Genomic_DNA"/>
</dbReference>
<evidence type="ECO:0000313" key="14">
    <source>
        <dbReference type="Proteomes" id="UP000296159"/>
    </source>
</evidence>
<feature type="compositionally biased region" description="Low complexity" evidence="11">
    <location>
        <begin position="153"/>
        <end position="173"/>
    </location>
</feature>
<keyword evidence="7 10" id="KW-0653">Protein transport</keyword>
<evidence type="ECO:0000256" key="7">
    <source>
        <dbReference type="ARBA" id="ARBA00022927"/>
    </source>
</evidence>
<keyword evidence="10" id="KW-0735">Signal-anchor</keyword>
<dbReference type="GO" id="GO:0015891">
    <property type="term" value="P:siderophore transport"/>
    <property type="evidence" value="ECO:0007669"/>
    <property type="project" value="InterPro"/>
</dbReference>
<evidence type="ECO:0000256" key="11">
    <source>
        <dbReference type="SAM" id="MobiDB-lite"/>
    </source>
</evidence>
<accession>A0A2U1U165</accession>
<comment type="function">
    <text evidence="10">Interacts with outer membrane receptor proteins that carry out high-affinity binding and energy dependent uptake into the periplasmic space of specific substrates. It could act to transduce energy from the cytoplasmic membrane to specific energy-requiring processes in the outer membrane, resulting in the release into the periplasm of ligands bound by these outer membrane proteins.</text>
</comment>
<evidence type="ECO:0000256" key="9">
    <source>
        <dbReference type="ARBA" id="ARBA00023136"/>
    </source>
</evidence>
<dbReference type="PANTHER" id="PTHR33446">
    <property type="entry name" value="PROTEIN TONB-RELATED"/>
    <property type="match status" value="1"/>
</dbReference>
<dbReference type="Gene3D" id="3.30.1150.10">
    <property type="match status" value="1"/>
</dbReference>
<dbReference type="GO" id="GO:0030288">
    <property type="term" value="C:outer membrane-bounded periplasmic space"/>
    <property type="evidence" value="ECO:0007669"/>
    <property type="project" value="InterPro"/>
</dbReference>
<reference evidence="13 14" key="1">
    <citation type="submission" date="2018-04" db="EMBL/GenBank/DDBJ databases">
        <title>Brenneria corticis sp.nov.</title>
        <authorList>
            <person name="Li Y."/>
        </authorList>
    </citation>
    <scope>NUCLEOTIDE SEQUENCE [LARGE SCALE GENOMIC DNA]</scope>
    <source>
        <strain evidence="13 14">CFCC 11842</strain>
    </source>
</reference>
<feature type="region of interest" description="Disordered" evidence="11">
    <location>
        <begin position="1"/>
        <end position="20"/>
    </location>
</feature>
<evidence type="ECO:0000256" key="3">
    <source>
        <dbReference type="ARBA" id="ARBA00022448"/>
    </source>
</evidence>
<keyword evidence="5 10" id="KW-0997">Cell inner membrane</keyword>
<keyword evidence="9" id="KW-0472">Membrane</keyword>
<evidence type="ECO:0000313" key="13">
    <source>
        <dbReference type="EMBL" id="PWC15384.1"/>
    </source>
</evidence>
<comment type="caution">
    <text evidence="13">The sequence shown here is derived from an EMBL/GenBank/DDBJ whole genome shotgun (WGS) entry which is preliminary data.</text>
</comment>
<evidence type="ECO:0000256" key="4">
    <source>
        <dbReference type="ARBA" id="ARBA00022475"/>
    </source>
</evidence>
<comment type="subcellular location">
    <subcellularLocation>
        <location evidence="1 10">Cell inner membrane</location>
        <topology evidence="1 10">Single-pass membrane protein</topology>
        <orientation evidence="1 10">Periplasmic side</orientation>
    </subcellularLocation>
</comment>
<dbReference type="AlphaFoldDB" id="A0A2U1U165"/>
<dbReference type="SUPFAM" id="SSF74653">
    <property type="entry name" value="TolA/TonB C-terminal domain"/>
    <property type="match status" value="1"/>
</dbReference>
<evidence type="ECO:0000256" key="6">
    <source>
        <dbReference type="ARBA" id="ARBA00022692"/>
    </source>
</evidence>
<evidence type="ECO:0000256" key="2">
    <source>
        <dbReference type="ARBA" id="ARBA00006555"/>
    </source>
</evidence>
<proteinExistence type="inferred from homology"/>
<evidence type="ECO:0000256" key="10">
    <source>
        <dbReference type="RuleBase" id="RU362123"/>
    </source>
</evidence>
<keyword evidence="6" id="KW-0812">Transmembrane</keyword>
<dbReference type="GO" id="GO:0055085">
    <property type="term" value="P:transmembrane transport"/>
    <property type="evidence" value="ECO:0007669"/>
    <property type="project" value="InterPro"/>
</dbReference>
<protein>
    <recommendedName>
        <fullName evidence="10">Protein TonB</fullName>
    </recommendedName>
</protein>
<dbReference type="PRINTS" id="PR01374">
    <property type="entry name" value="TONBPROTEIN"/>
</dbReference>
<dbReference type="InterPro" id="IPR037682">
    <property type="entry name" value="TonB_C"/>
</dbReference>
<feature type="compositionally biased region" description="Basic residues" evidence="11">
    <location>
        <begin position="133"/>
        <end position="144"/>
    </location>
</feature>
<evidence type="ECO:0000256" key="5">
    <source>
        <dbReference type="ARBA" id="ARBA00022519"/>
    </source>
</evidence>
<dbReference type="InterPro" id="IPR006260">
    <property type="entry name" value="TonB/TolA_C"/>
</dbReference>
<dbReference type="Pfam" id="PF03544">
    <property type="entry name" value="TonB_C"/>
    <property type="match status" value="1"/>
</dbReference>
<dbReference type="PANTHER" id="PTHR33446:SF2">
    <property type="entry name" value="PROTEIN TONB"/>
    <property type="match status" value="1"/>
</dbReference>
<dbReference type="GO" id="GO:0031992">
    <property type="term" value="F:energy transducer activity"/>
    <property type="evidence" value="ECO:0007669"/>
    <property type="project" value="InterPro"/>
</dbReference>
<keyword evidence="4 10" id="KW-1003">Cell membrane</keyword>
<gene>
    <name evidence="13" type="ORF">DDT56_11635</name>
</gene>
<evidence type="ECO:0000256" key="8">
    <source>
        <dbReference type="ARBA" id="ARBA00022989"/>
    </source>
</evidence>
<dbReference type="RefSeq" id="WP_136166611.1">
    <property type="nucleotide sequence ID" value="NZ_KZ819079.1"/>
</dbReference>
<dbReference type="Proteomes" id="UP000296159">
    <property type="component" value="Unassembled WGS sequence"/>
</dbReference>
<evidence type="ECO:0000259" key="12">
    <source>
        <dbReference type="PROSITE" id="PS52015"/>
    </source>
</evidence>
<dbReference type="InterPro" id="IPR003538">
    <property type="entry name" value="TonB"/>
</dbReference>
<feature type="compositionally biased region" description="Low complexity" evidence="11">
    <location>
        <begin position="92"/>
        <end position="101"/>
    </location>
</feature>
<organism evidence="13 14">
    <name type="scientific">Brenneria corticis</name>
    <dbReference type="NCBI Taxonomy" id="2173106"/>
    <lineage>
        <taxon>Bacteria</taxon>
        <taxon>Pseudomonadati</taxon>
        <taxon>Pseudomonadota</taxon>
        <taxon>Gammaproteobacteria</taxon>
        <taxon>Enterobacterales</taxon>
        <taxon>Pectobacteriaceae</taxon>
        <taxon>Brenneria</taxon>
    </lineage>
</organism>
<dbReference type="NCBIfam" id="TIGR01352">
    <property type="entry name" value="tonB_Cterm"/>
    <property type="match status" value="1"/>
</dbReference>
<feature type="region of interest" description="Disordered" evidence="11">
    <location>
        <begin position="92"/>
        <end position="173"/>
    </location>
</feature>
<name>A0A2U1U165_9GAMM</name>
<dbReference type="GO" id="GO:0098797">
    <property type="term" value="C:plasma membrane protein complex"/>
    <property type="evidence" value="ECO:0007669"/>
    <property type="project" value="TreeGrafter"/>
</dbReference>
<dbReference type="PROSITE" id="PS52015">
    <property type="entry name" value="TONB_CTD"/>
    <property type="match status" value="1"/>
</dbReference>
<feature type="domain" description="TonB C-terminal" evidence="12">
    <location>
        <begin position="176"/>
        <end position="267"/>
    </location>
</feature>
<feature type="compositionally biased region" description="Pro residues" evidence="11">
    <location>
        <begin position="102"/>
        <end position="111"/>
    </location>
</feature>
<dbReference type="InterPro" id="IPR051045">
    <property type="entry name" value="TonB-dependent_transducer"/>
</dbReference>
<sequence length="267" mass="28340">MTELLYAGNAAESRPRSPQATQAVRSLGDFALQRLNELRPSRPQYWLAAILTLTLHAAALSLLNRPATLPVTAPPRPQPVSVELVAAVPEETAPEVVEPAAPSEPEPPPPETKTVDENALLPPVVEKKPPPVAKKKVAVKKRQPTPKPPAEPKPALASTAPAAAPSPAAAQAPLTPPLANADYLHNPAPPYPDVAISRGHEGTVLLNVQVRADGKVQTIRIQKSSGYSALDDAARDTVLRWSFVPARRGNQAVSGWVIVPIDFSLNS</sequence>